<dbReference type="Gene3D" id="3.40.50.2000">
    <property type="entry name" value="Glycogen Phosphorylase B"/>
    <property type="match status" value="2"/>
</dbReference>
<keyword evidence="5" id="KW-1185">Reference proteome</keyword>
<keyword evidence="2" id="KW-0328">Glycosyltransferase</keyword>
<dbReference type="EMBL" id="CP014674">
    <property type="protein sequence ID" value="AOX16468.1"/>
    <property type="molecule type" value="Genomic_DNA"/>
</dbReference>
<accession>A0A1D8US54</accession>
<evidence type="ECO:0000256" key="3">
    <source>
        <dbReference type="ARBA" id="ARBA00022679"/>
    </source>
</evidence>
<proteinExistence type="inferred from homology"/>
<dbReference type="SUPFAM" id="SSF53756">
    <property type="entry name" value="UDP-Glycosyltransferase/glycogen phosphorylase"/>
    <property type="match status" value="1"/>
</dbReference>
<dbReference type="Pfam" id="PF13692">
    <property type="entry name" value="Glyco_trans_1_4"/>
    <property type="match status" value="1"/>
</dbReference>
<protein>
    <submittedName>
        <fullName evidence="4">Glycosyl transferase</fullName>
    </submittedName>
</protein>
<comment type="similarity">
    <text evidence="1">Belongs to the glycosyltransferase group 1 family. Glycosyltransferase 4 subfamily.</text>
</comment>
<dbReference type="AlphaFoldDB" id="A0A1D8US54"/>
<dbReference type="CDD" id="cd03811">
    <property type="entry name" value="GT4_GT28_WabH-like"/>
    <property type="match status" value="1"/>
</dbReference>
<organism evidence="4 5">
    <name type="scientific">Kozakia baliensis</name>
    <dbReference type="NCBI Taxonomy" id="153496"/>
    <lineage>
        <taxon>Bacteria</taxon>
        <taxon>Pseudomonadati</taxon>
        <taxon>Pseudomonadota</taxon>
        <taxon>Alphaproteobacteria</taxon>
        <taxon>Acetobacterales</taxon>
        <taxon>Acetobacteraceae</taxon>
        <taxon>Kozakia</taxon>
    </lineage>
</organism>
<dbReference type="GO" id="GO:0016757">
    <property type="term" value="F:glycosyltransferase activity"/>
    <property type="evidence" value="ECO:0007669"/>
    <property type="project" value="UniProtKB-KW"/>
</dbReference>
<dbReference type="PANTHER" id="PTHR12526">
    <property type="entry name" value="GLYCOSYLTRANSFERASE"/>
    <property type="match status" value="1"/>
</dbReference>
<reference evidence="4 5" key="1">
    <citation type="journal article" date="2016" name="Microb. Cell Fact.">
        <title>Dissection of exopolysaccharide biosynthesis in Kozakia baliensis.</title>
        <authorList>
            <person name="Brandt J.U."/>
            <person name="Jakob F."/>
            <person name="Behr J."/>
            <person name="Geissler A.J."/>
            <person name="Vogel R.F."/>
        </authorList>
    </citation>
    <scope>NUCLEOTIDE SEQUENCE [LARGE SCALE GENOMIC DNA]</scope>
    <source>
        <strain evidence="4 5">DSM 14400</strain>
    </source>
</reference>
<name>A0A1D8US54_9PROT</name>
<dbReference type="RefSeq" id="WP_070402226.1">
    <property type="nucleotide sequence ID" value="NZ_BJVW01000002.1"/>
</dbReference>
<dbReference type="Proteomes" id="UP000179145">
    <property type="component" value="Chromosome"/>
</dbReference>
<gene>
    <name evidence="4" type="ORF">A0U89_04265</name>
</gene>
<evidence type="ECO:0000256" key="1">
    <source>
        <dbReference type="ARBA" id="ARBA00009481"/>
    </source>
</evidence>
<dbReference type="STRING" id="153496.A0U89_04265"/>
<evidence type="ECO:0000256" key="2">
    <source>
        <dbReference type="ARBA" id="ARBA00022676"/>
    </source>
</evidence>
<evidence type="ECO:0000313" key="4">
    <source>
        <dbReference type="EMBL" id="AOX16468.1"/>
    </source>
</evidence>
<dbReference type="eggNOG" id="COG0438">
    <property type="taxonomic scope" value="Bacteria"/>
</dbReference>
<dbReference type="KEGG" id="kba:A0U89_04265"/>
<dbReference type="PANTHER" id="PTHR12526:SF640">
    <property type="entry name" value="COLANIC ACID BIOSYNTHESIS GLYCOSYLTRANSFERASE WCAL-RELATED"/>
    <property type="match status" value="1"/>
</dbReference>
<sequence length="352" mass="38355">MADRDNMSASLSSIRVAHVMAGAPSGGAELFFERLCAAQIAAGQPIQAMIRREAGRERRLAQAHVPTKTFGFGGALDFLTTPQLKYSLRQFAPQIVVAWMNRAARMTPSGDWTLAGRLGGYYDLSNYRRCTHLIGNTRGLAQWMVEQGWPAERVHYLPNFAAELAEVRAERPDCLPPNAPFVLALGRLHENKAFDVLIRAMRFLPGVHLVIAGEGPERAALTELAKREGVADYVHLPGWVQESGRWLKACDVLVCPSRIEPLGNVVIEAFSAARPVVASAIQGPKEIIEGTRDGLLAPVEDAEALAAQIGEALENRALAAELSANGRVRYEQEFAAPTVLARWGEFLKAQAA</sequence>
<evidence type="ECO:0000313" key="5">
    <source>
        <dbReference type="Proteomes" id="UP000179145"/>
    </source>
</evidence>
<keyword evidence="3 4" id="KW-0808">Transferase</keyword>